<organism evidence="1 2">
    <name type="scientific">Jaapia argillacea MUCL 33604</name>
    <dbReference type="NCBI Taxonomy" id="933084"/>
    <lineage>
        <taxon>Eukaryota</taxon>
        <taxon>Fungi</taxon>
        <taxon>Dikarya</taxon>
        <taxon>Basidiomycota</taxon>
        <taxon>Agaricomycotina</taxon>
        <taxon>Agaricomycetes</taxon>
        <taxon>Agaricomycetidae</taxon>
        <taxon>Jaapiales</taxon>
        <taxon>Jaapiaceae</taxon>
        <taxon>Jaapia</taxon>
    </lineage>
</organism>
<dbReference type="InParanoid" id="A0A067PMQ9"/>
<gene>
    <name evidence="1" type="ORF">JAAARDRAFT_41000</name>
</gene>
<dbReference type="AlphaFoldDB" id="A0A067PMQ9"/>
<proteinExistence type="predicted"/>
<protein>
    <submittedName>
        <fullName evidence="1">Uncharacterized protein</fullName>
    </submittedName>
</protein>
<evidence type="ECO:0000313" key="2">
    <source>
        <dbReference type="Proteomes" id="UP000027265"/>
    </source>
</evidence>
<name>A0A067PMQ9_9AGAM</name>
<accession>A0A067PMQ9</accession>
<dbReference type="EMBL" id="KL197747">
    <property type="protein sequence ID" value="KDQ51611.1"/>
    <property type="molecule type" value="Genomic_DNA"/>
</dbReference>
<dbReference type="Proteomes" id="UP000027265">
    <property type="component" value="Unassembled WGS sequence"/>
</dbReference>
<keyword evidence="2" id="KW-1185">Reference proteome</keyword>
<reference evidence="2" key="1">
    <citation type="journal article" date="2014" name="Proc. Natl. Acad. Sci. U.S.A.">
        <title>Extensive sampling of basidiomycete genomes demonstrates inadequacy of the white-rot/brown-rot paradigm for wood decay fungi.</title>
        <authorList>
            <person name="Riley R."/>
            <person name="Salamov A.A."/>
            <person name="Brown D.W."/>
            <person name="Nagy L.G."/>
            <person name="Floudas D."/>
            <person name="Held B.W."/>
            <person name="Levasseur A."/>
            <person name="Lombard V."/>
            <person name="Morin E."/>
            <person name="Otillar R."/>
            <person name="Lindquist E.A."/>
            <person name="Sun H."/>
            <person name="LaButti K.M."/>
            <person name="Schmutz J."/>
            <person name="Jabbour D."/>
            <person name="Luo H."/>
            <person name="Baker S.E."/>
            <person name="Pisabarro A.G."/>
            <person name="Walton J.D."/>
            <person name="Blanchette R.A."/>
            <person name="Henrissat B."/>
            <person name="Martin F."/>
            <person name="Cullen D."/>
            <person name="Hibbett D.S."/>
            <person name="Grigoriev I.V."/>
        </authorList>
    </citation>
    <scope>NUCLEOTIDE SEQUENCE [LARGE SCALE GENOMIC DNA]</scope>
    <source>
        <strain evidence="2">MUCL 33604</strain>
    </source>
</reference>
<dbReference type="HOGENOM" id="CLU_2850012_0_0_1"/>
<sequence>MFWRIWKDKPRAAIGKDLNNEDKGWREGFPAKFRRWNWNMETWIRRRLGEVQLKPSDAGSDFFPA</sequence>
<evidence type="ECO:0000313" key="1">
    <source>
        <dbReference type="EMBL" id="KDQ51611.1"/>
    </source>
</evidence>